<name>A0A0H4IN40_9CAUD</name>
<reference evidence="1 2" key="1">
    <citation type="submission" date="2015-05" db="EMBL/GenBank/DDBJ databases">
        <authorList>
            <person name="Wang D.B."/>
            <person name="Wang M."/>
        </authorList>
    </citation>
    <scope>NUCLEOTIDE SEQUENCE [LARGE SCALE GENOMIC DNA]</scope>
</reference>
<accession>A0A0H4IN40</accession>
<evidence type="ECO:0000313" key="2">
    <source>
        <dbReference type="Proteomes" id="UP000202763"/>
    </source>
</evidence>
<organism evidence="1 2">
    <name type="scientific">Pseudoalteromonas phage H101</name>
    <dbReference type="NCBI Taxonomy" id="1654919"/>
    <lineage>
        <taxon>Viruses</taxon>
        <taxon>Duplodnaviria</taxon>
        <taxon>Heunggongvirae</taxon>
        <taxon>Uroviricota</taxon>
        <taxon>Caudoviricetes</taxon>
        <taxon>Shandongvirus</taxon>
        <taxon>Shandongvirus H101</taxon>
    </lineage>
</organism>
<dbReference type="KEGG" id="vg:26796558"/>
<proteinExistence type="predicted"/>
<dbReference type="RefSeq" id="YP_009225497.1">
    <property type="nucleotide sequence ID" value="NC_029094.1"/>
</dbReference>
<dbReference type="Proteomes" id="UP000202763">
    <property type="component" value="Segment"/>
</dbReference>
<protein>
    <submittedName>
        <fullName evidence="1">Uncharacterized protein</fullName>
    </submittedName>
</protein>
<evidence type="ECO:0000313" key="1">
    <source>
        <dbReference type="EMBL" id="AKO60964.1"/>
    </source>
</evidence>
<sequence>MITKVFANGQVWDLWGAEYDLMVNDICVTYINSSYTQVVTIFNLEGFKDFEVLVQEPSSQRTETPESQEISSKQGDCIAELVHTLAVELQLTYSYHPATKEFLVDYNDYTFKLKSSDDIGKLRHLVSLMEELSYE</sequence>
<dbReference type="GeneID" id="26796558"/>
<dbReference type="EMBL" id="KR534323">
    <property type="protein sequence ID" value="AKO60964.1"/>
    <property type="molecule type" value="Genomic_DNA"/>
</dbReference>
<keyword evidence="2" id="KW-1185">Reference proteome</keyword>